<dbReference type="EMBL" id="FOTW01000011">
    <property type="protein sequence ID" value="SFM03345.1"/>
    <property type="molecule type" value="Genomic_DNA"/>
</dbReference>
<dbReference type="Gene3D" id="3.30.70.1060">
    <property type="entry name" value="Dimeric alpha+beta barrel"/>
    <property type="match status" value="2"/>
</dbReference>
<protein>
    <submittedName>
        <fullName evidence="3">Uncharacterized conserved protein</fullName>
    </submittedName>
</protein>
<dbReference type="AlphaFoldDB" id="A0A1I4MJU8"/>
<feature type="domain" description="YCII-related" evidence="2">
    <location>
        <begin position="141"/>
        <end position="223"/>
    </location>
</feature>
<dbReference type="InterPro" id="IPR011008">
    <property type="entry name" value="Dimeric_a/b-barrel"/>
</dbReference>
<comment type="similarity">
    <text evidence="1">Belongs to the YciI family.</text>
</comment>
<dbReference type="SUPFAM" id="SSF54909">
    <property type="entry name" value="Dimeric alpha+beta barrel"/>
    <property type="match status" value="2"/>
</dbReference>
<evidence type="ECO:0000313" key="4">
    <source>
        <dbReference type="Proteomes" id="UP000199470"/>
    </source>
</evidence>
<evidence type="ECO:0000313" key="3">
    <source>
        <dbReference type="EMBL" id="SFM03345.1"/>
    </source>
</evidence>
<organism evidence="3 4">
    <name type="scientific">Rugamonas rubra</name>
    <dbReference type="NCBI Taxonomy" id="758825"/>
    <lineage>
        <taxon>Bacteria</taxon>
        <taxon>Pseudomonadati</taxon>
        <taxon>Pseudomonadota</taxon>
        <taxon>Betaproteobacteria</taxon>
        <taxon>Burkholderiales</taxon>
        <taxon>Oxalobacteraceae</taxon>
        <taxon>Telluria group</taxon>
        <taxon>Rugamonas</taxon>
    </lineage>
</organism>
<dbReference type="STRING" id="758825.SAMN02982985_02437"/>
<evidence type="ECO:0000256" key="1">
    <source>
        <dbReference type="ARBA" id="ARBA00007689"/>
    </source>
</evidence>
<proteinExistence type="inferred from homology"/>
<dbReference type="PANTHER" id="PTHR35174">
    <property type="entry name" value="BLL7171 PROTEIN-RELATED"/>
    <property type="match status" value="1"/>
</dbReference>
<dbReference type="RefSeq" id="WP_093387802.1">
    <property type="nucleotide sequence ID" value="NZ_FOTW01000011.1"/>
</dbReference>
<dbReference type="OrthoDB" id="9807535at2"/>
<dbReference type="Proteomes" id="UP000199470">
    <property type="component" value="Unassembled WGS sequence"/>
</dbReference>
<reference evidence="3 4" key="1">
    <citation type="submission" date="2016-10" db="EMBL/GenBank/DDBJ databases">
        <authorList>
            <person name="de Groot N.N."/>
        </authorList>
    </citation>
    <scope>NUCLEOTIDE SEQUENCE [LARGE SCALE GENOMIC DNA]</scope>
    <source>
        <strain evidence="3 4">ATCC 43154</strain>
    </source>
</reference>
<gene>
    <name evidence="3" type="ORF">SAMN02982985_02437</name>
</gene>
<accession>A0A1I4MJU8</accession>
<name>A0A1I4MJU8_9BURK</name>
<evidence type="ECO:0000259" key="2">
    <source>
        <dbReference type="Pfam" id="PF03795"/>
    </source>
</evidence>
<dbReference type="Pfam" id="PF03795">
    <property type="entry name" value="YCII"/>
    <property type="match status" value="1"/>
</dbReference>
<keyword evidence="4" id="KW-1185">Reference proteome</keyword>
<sequence length="268" mass="28175">MHFMILRRADRHTEAGLPVAALEPGASLAPSAEGLRLRRVDGVWQQRPGPFPADELIAGFVMLEADSVQHAAEQVCGWPPAGAEAEFEIRAAGCPGGCVGFDMQRGTPAGTLPRPDPALKRYAVLLRSDAVLESDLAPPPAVIDTMNRANEAGVRDGVLLAGEGLKGTASGARVRLGGGRASVVDGPFTEVKELIAGYWMLQAASRERAAALAMAYPYPMAGELTLEIRELVPAPAAAFTPALREAEQRMRAQQLEGGLHATLGGAGR</sequence>
<dbReference type="InterPro" id="IPR005545">
    <property type="entry name" value="YCII"/>
</dbReference>